<sequence>MEPRQLRDKANEALTKGRFTRAAELFEEYCQLDPKDYQARVRLGDAWVKVGNNARAITAYQAAAEGFAREGFLPRAIAASKLILELDPSHQGVQQMLAGLYARRGGAKGGTRAVTPAPVATPPTPQAALFIELPPELDATLAQDEATEVELDLEDASTPPPAPPAEPPADLEVELDLREAEEGRAEAAPPQPTVAKAAPPGLRRRSSDSRPPEPSPEPSPQPEPLRVAEVPATSPHVERFTPQDGVDFQPPVPGSTPFTELAVQADSLLHAVELAALAGAAAAQQPEPVAPGLPADDASTAGEESVSEAPSQDDGLPKIPLFSDLPRDAFIALFERCPLRRFPEGTRIIEQGTRGDAFYVICAGRVRIERQIGTEQRSLAVLGEGAFFGEMALLSGAPRSASVVSASEETQVLEISAPVLAALSRRFPQVAKALRRFCRQRLLSDVVNTSALFQPFGRKDRRELVERFRAREVRRGDVIIHEGHQVDGLYVVLSGEVAVSKGGQALARLREGELFGEMSLLQKTPANATVTAARNTSLLRLPREDFDTLILTHPQILILVSELTDARQRSNEALLGGHRNVAGETEAPHEELLLF</sequence>
<dbReference type="PANTHER" id="PTHR23011">
    <property type="entry name" value="CYCLIC NUCLEOTIDE-BINDING DOMAIN CONTAINING PROTEIN"/>
    <property type="match status" value="1"/>
</dbReference>
<feature type="compositionally biased region" description="Pro residues" evidence="1">
    <location>
        <begin position="158"/>
        <end position="167"/>
    </location>
</feature>
<dbReference type="SUPFAM" id="SSF51206">
    <property type="entry name" value="cAMP-binding domain-like"/>
    <property type="match status" value="2"/>
</dbReference>
<dbReference type="PROSITE" id="PS00889">
    <property type="entry name" value="CNMP_BINDING_2"/>
    <property type="match status" value="1"/>
</dbReference>
<organism evidence="3 4">
    <name type="scientific">Archangium minus</name>
    <dbReference type="NCBI Taxonomy" id="83450"/>
    <lineage>
        <taxon>Bacteria</taxon>
        <taxon>Pseudomonadati</taxon>
        <taxon>Myxococcota</taxon>
        <taxon>Myxococcia</taxon>
        <taxon>Myxococcales</taxon>
        <taxon>Cystobacterineae</taxon>
        <taxon>Archangiaceae</taxon>
        <taxon>Archangium</taxon>
    </lineage>
</organism>
<dbReference type="PRINTS" id="PR00103">
    <property type="entry name" value="CAMPKINASE"/>
</dbReference>
<reference evidence="3 4" key="1">
    <citation type="submission" date="2019-08" db="EMBL/GenBank/DDBJ databases">
        <title>Archangium and Cystobacter genomes.</title>
        <authorList>
            <person name="Chen I.-C.K."/>
            <person name="Wielgoss S."/>
        </authorList>
    </citation>
    <scope>NUCLEOTIDE SEQUENCE [LARGE SCALE GENOMIC DNA]</scope>
    <source>
        <strain evidence="3 4">Cbm 6</strain>
    </source>
</reference>
<dbReference type="CDD" id="cd00038">
    <property type="entry name" value="CAP_ED"/>
    <property type="match status" value="2"/>
</dbReference>
<dbReference type="InterPro" id="IPR014710">
    <property type="entry name" value="RmlC-like_jellyroll"/>
</dbReference>
<dbReference type="InterPro" id="IPR018488">
    <property type="entry name" value="cNMP-bd_CS"/>
</dbReference>
<feature type="compositionally biased region" description="Pro residues" evidence="1">
    <location>
        <begin position="212"/>
        <end position="223"/>
    </location>
</feature>
<evidence type="ECO:0000313" key="4">
    <source>
        <dbReference type="Proteomes" id="UP001611383"/>
    </source>
</evidence>
<dbReference type="PROSITE" id="PS00888">
    <property type="entry name" value="CNMP_BINDING_1"/>
    <property type="match status" value="1"/>
</dbReference>
<feature type="compositionally biased region" description="Basic and acidic residues" evidence="1">
    <location>
        <begin position="175"/>
        <end position="185"/>
    </location>
</feature>
<dbReference type="PANTHER" id="PTHR23011:SF28">
    <property type="entry name" value="CYCLIC NUCLEOTIDE-BINDING DOMAIN CONTAINING PROTEIN"/>
    <property type="match status" value="1"/>
</dbReference>
<accession>A0ABY9WWL9</accession>
<dbReference type="InterPro" id="IPR000595">
    <property type="entry name" value="cNMP-bd_dom"/>
</dbReference>
<feature type="region of interest" description="Disordered" evidence="1">
    <location>
        <begin position="287"/>
        <end position="318"/>
    </location>
</feature>
<dbReference type="PROSITE" id="PS50042">
    <property type="entry name" value="CNMP_BINDING_3"/>
    <property type="match status" value="2"/>
</dbReference>
<gene>
    <name evidence="3" type="ORF">F0U60_27980</name>
</gene>
<feature type="domain" description="Cyclic nucleotide-binding" evidence="2">
    <location>
        <begin position="321"/>
        <end position="408"/>
    </location>
</feature>
<dbReference type="Gene3D" id="1.25.40.10">
    <property type="entry name" value="Tetratricopeptide repeat domain"/>
    <property type="match status" value="1"/>
</dbReference>
<dbReference type="Pfam" id="PF00027">
    <property type="entry name" value="cNMP_binding"/>
    <property type="match status" value="2"/>
</dbReference>
<dbReference type="InterPro" id="IPR018490">
    <property type="entry name" value="cNMP-bd_dom_sf"/>
</dbReference>
<dbReference type="InterPro" id="IPR011990">
    <property type="entry name" value="TPR-like_helical_dom_sf"/>
</dbReference>
<evidence type="ECO:0000259" key="2">
    <source>
        <dbReference type="PROSITE" id="PS50042"/>
    </source>
</evidence>
<feature type="domain" description="Cyclic nucleotide-binding" evidence="2">
    <location>
        <begin position="452"/>
        <end position="550"/>
    </location>
</feature>
<feature type="region of interest" description="Disordered" evidence="1">
    <location>
        <begin position="147"/>
        <end position="226"/>
    </location>
</feature>
<proteinExistence type="predicted"/>
<dbReference type="SMART" id="SM00100">
    <property type="entry name" value="cNMP"/>
    <property type="match status" value="2"/>
</dbReference>
<evidence type="ECO:0000256" key="1">
    <source>
        <dbReference type="SAM" id="MobiDB-lite"/>
    </source>
</evidence>
<evidence type="ECO:0000313" key="3">
    <source>
        <dbReference type="EMBL" id="WNG47530.1"/>
    </source>
</evidence>
<dbReference type="RefSeq" id="WP_395803982.1">
    <property type="nucleotide sequence ID" value="NZ_CP043494.1"/>
</dbReference>
<dbReference type="Proteomes" id="UP001611383">
    <property type="component" value="Chromosome"/>
</dbReference>
<protein>
    <submittedName>
        <fullName evidence="3">Cyclic nucleotide-binding domain-containing protein</fullName>
    </submittedName>
</protein>
<name>A0ABY9WWL9_9BACT</name>
<dbReference type="Pfam" id="PF14559">
    <property type="entry name" value="TPR_19"/>
    <property type="match status" value="1"/>
</dbReference>
<dbReference type="Gene3D" id="2.60.120.10">
    <property type="entry name" value="Jelly Rolls"/>
    <property type="match status" value="2"/>
</dbReference>
<dbReference type="SUPFAM" id="SSF48452">
    <property type="entry name" value="TPR-like"/>
    <property type="match status" value="1"/>
</dbReference>
<dbReference type="EMBL" id="CP043494">
    <property type="protein sequence ID" value="WNG47530.1"/>
    <property type="molecule type" value="Genomic_DNA"/>
</dbReference>
<keyword evidence="4" id="KW-1185">Reference proteome</keyword>